<sequence>MKNGFYTYESRLLADCEIWFRNNYFRLNLPAQAKKQHLEDALGLQPATVSNALYSMQLPVAAGPWKSLYIWFKKPGDDLCTDDKIKMSYLRDDGHRVIIVRYFEDFKTLVHLYMAHKSSVQKQRIR</sequence>
<name>A0A6C0GJW3_9BACT</name>
<evidence type="ECO:0000313" key="2">
    <source>
        <dbReference type="Proteomes" id="UP000480178"/>
    </source>
</evidence>
<evidence type="ECO:0000313" key="1">
    <source>
        <dbReference type="EMBL" id="QHT68104.1"/>
    </source>
</evidence>
<dbReference type="AlphaFoldDB" id="A0A6C0GJW3"/>
<gene>
    <name evidence="1" type="ORF">GXP67_16380</name>
</gene>
<dbReference type="EMBL" id="CP048222">
    <property type="protein sequence ID" value="QHT68104.1"/>
    <property type="molecule type" value="Genomic_DNA"/>
</dbReference>
<dbReference type="Proteomes" id="UP000480178">
    <property type="component" value="Chromosome"/>
</dbReference>
<organism evidence="1 2">
    <name type="scientific">Rhodocytophaga rosea</name>
    <dbReference type="NCBI Taxonomy" id="2704465"/>
    <lineage>
        <taxon>Bacteria</taxon>
        <taxon>Pseudomonadati</taxon>
        <taxon>Bacteroidota</taxon>
        <taxon>Cytophagia</taxon>
        <taxon>Cytophagales</taxon>
        <taxon>Rhodocytophagaceae</taxon>
        <taxon>Rhodocytophaga</taxon>
    </lineage>
</organism>
<dbReference type="RefSeq" id="WP_162444123.1">
    <property type="nucleotide sequence ID" value="NZ_CP048222.1"/>
</dbReference>
<reference evidence="1 2" key="1">
    <citation type="submission" date="2020-01" db="EMBL/GenBank/DDBJ databases">
        <authorList>
            <person name="Kim M.K."/>
        </authorList>
    </citation>
    <scope>NUCLEOTIDE SEQUENCE [LARGE SCALE GENOMIC DNA]</scope>
    <source>
        <strain evidence="1 2">172606-1</strain>
    </source>
</reference>
<dbReference type="InterPro" id="IPR011856">
    <property type="entry name" value="tRNA_endonuc-like_dom_sf"/>
</dbReference>
<keyword evidence="2" id="KW-1185">Reference proteome</keyword>
<protein>
    <submittedName>
        <fullName evidence="1">Uncharacterized protein</fullName>
    </submittedName>
</protein>
<proteinExistence type="predicted"/>
<dbReference type="KEGG" id="rhoz:GXP67_16380"/>
<accession>A0A6C0GJW3</accession>
<dbReference type="Gene3D" id="3.40.1350.10">
    <property type="match status" value="1"/>
</dbReference>
<dbReference type="GO" id="GO:0003676">
    <property type="term" value="F:nucleic acid binding"/>
    <property type="evidence" value="ECO:0007669"/>
    <property type="project" value="InterPro"/>
</dbReference>